<keyword evidence="3" id="KW-1133">Transmembrane helix</keyword>
<feature type="transmembrane region" description="Helical" evidence="3">
    <location>
        <begin position="6"/>
        <end position="23"/>
    </location>
</feature>
<accession>A0ABR1EVP2</accession>
<evidence type="ECO:0000256" key="3">
    <source>
        <dbReference type="SAM" id="Phobius"/>
    </source>
</evidence>
<gene>
    <name evidence="4" type="primary">Necator_chrX.g26338</name>
    <name evidence="4" type="ORF">RB195_026172</name>
</gene>
<evidence type="ECO:0000256" key="2">
    <source>
        <dbReference type="ARBA" id="ARBA00022729"/>
    </source>
</evidence>
<dbReference type="SUPFAM" id="SSF56994">
    <property type="entry name" value="Insulin-like"/>
    <property type="match status" value="1"/>
</dbReference>
<keyword evidence="3" id="KW-0472">Membrane</keyword>
<organism evidence="4 5">
    <name type="scientific">Necator americanus</name>
    <name type="common">Human hookworm</name>
    <dbReference type="NCBI Taxonomy" id="51031"/>
    <lineage>
        <taxon>Eukaryota</taxon>
        <taxon>Metazoa</taxon>
        <taxon>Ecdysozoa</taxon>
        <taxon>Nematoda</taxon>
        <taxon>Chromadorea</taxon>
        <taxon>Rhabditida</taxon>
        <taxon>Rhabditina</taxon>
        <taxon>Rhabditomorpha</taxon>
        <taxon>Strongyloidea</taxon>
        <taxon>Ancylostomatidae</taxon>
        <taxon>Bunostominae</taxon>
        <taxon>Necator</taxon>
    </lineage>
</organism>
<reference evidence="4 5" key="1">
    <citation type="submission" date="2023-08" db="EMBL/GenBank/DDBJ databases">
        <title>A Necator americanus chromosomal reference genome.</title>
        <authorList>
            <person name="Ilik V."/>
            <person name="Petrzelkova K.J."/>
            <person name="Pardy F."/>
            <person name="Fuh T."/>
            <person name="Niatou-Singa F.S."/>
            <person name="Gouil Q."/>
            <person name="Baker L."/>
            <person name="Ritchie M.E."/>
            <person name="Jex A.R."/>
            <person name="Gazzola D."/>
            <person name="Li H."/>
            <person name="Toshio Fujiwara R."/>
            <person name="Zhan B."/>
            <person name="Aroian R.V."/>
            <person name="Pafco B."/>
            <person name="Schwarz E.M."/>
        </authorList>
    </citation>
    <scope>NUCLEOTIDE SEQUENCE [LARGE SCALE GENOMIC DNA]</scope>
    <source>
        <strain evidence="4 5">Aroian</strain>
        <tissue evidence="4">Whole animal</tissue>
    </source>
</reference>
<evidence type="ECO:0000313" key="5">
    <source>
        <dbReference type="Proteomes" id="UP001303046"/>
    </source>
</evidence>
<comment type="similarity">
    <text evidence="1">Belongs to the insulin family.</text>
</comment>
<evidence type="ECO:0000313" key="4">
    <source>
        <dbReference type="EMBL" id="KAK6766729.1"/>
    </source>
</evidence>
<keyword evidence="5" id="KW-1185">Reference proteome</keyword>
<proteinExistence type="inferred from homology"/>
<keyword evidence="2" id="KW-0732">Signal</keyword>
<protein>
    <recommendedName>
        <fullName evidence="6">Insulin-like domain-containing protein</fullName>
    </recommendedName>
</protein>
<dbReference type="PROSITE" id="PS00262">
    <property type="entry name" value="INSULIN"/>
    <property type="match status" value="1"/>
</dbReference>
<comment type="caution">
    <text evidence="4">The sequence shown here is derived from an EMBL/GenBank/DDBJ whole genome shotgun (WGS) entry which is preliminary data.</text>
</comment>
<dbReference type="Proteomes" id="UP001303046">
    <property type="component" value="Unassembled WGS sequence"/>
</dbReference>
<evidence type="ECO:0000256" key="1">
    <source>
        <dbReference type="ARBA" id="ARBA00009034"/>
    </source>
</evidence>
<evidence type="ECO:0008006" key="6">
    <source>
        <dbReference type="Google" id="ProtNLM"/>
    </source>
</evidence>
<dbReference type="EMBL" id="JAVFWL010000006">
    <property type="protein sequence ID" value="KAK6766729.1"/>
    <property type="molecule type" value="Genomic_DNA"/>
</dbReference>
<dbReference type="InterPro" id="IPR036438">
    <property type="entry name" value="Insulin-like_sf"/>
</dbReference>
<keyword evidence="3" id="KW-0812">Transmembrane</keyword>
<sequence length="97" mass="11365">MFTERIVILILFAAILVVADQLAKEKMIRSRMRRCARQFSLAMNFQCRGITAEECEPFRELFGLETSNVSLREHLVEKKCCERRCSLQVLRSLCCFE</sequence>
<dbReference type="InterPro" id="IPR022353">
    <property type="entry name" value="Insulin_CS"/>
</dbReference>
<name>A0ABR1EVP2_NECAM</name>